<dbReference type="InterPro" id="IPR000807">
    <property type="entry name" value="ImidazoleglycerolP_deHydtase"/>
</dbReference>
<dbReference type="EC" id="4.2.1.19" evidence="5"/>
<dbReference type="CDD" id="cd07914">
    <property type="entry name" value="IGPD"/>
    <property type="match status" value="1"/>
</dbReference>
<organism evidence="6 7">
    <name type="scientific">Aerophobetes bacterium</name>
    <dbReference type="NCBI Taxonomy" id="2030807"/>
    <lineage>
        <taxon>Bacteria</taxon>
        <taxon>Candidatus Aerophobota</taxon>
    </lineage>
</organism>
<dbReference type="InterPro" id="IPR020568">
    <property type="entry name" value="Ribosomal_Su5_D2-typ_SF"/>
</dbReference>
<sequence length="191" mass="21663">MTRQAEVTRKTEETQVKLYLNLDGTGKSVVDTGYPFLDHMLKIFSYHGFFDLQVKAHGDIKVDEHHLVEDVGICLGRAFSQALGDKRGIKRYGWSIVPMDDVLVQCAVDISGRPLLVFNMKGEVKYSFKDFFRAFCTHSGFTIHLNVLYGEGYHHILEGVFKSFGVSLDQATSMDERRKDIPSTKGHIEEV</sequence>
<dbReference type="UniPathway" id="UPA00031">
    <property type="reaction ID" value="UER00011"/>
</dbReference>
<comment type="caution">
    <text evidence="6">The sequence shown here is derived from an EMBL/GenBank/DDBJ whole genome shotgun (WGS) entry which is preliminary data.</text>
</comment>
<dbReference type="NCBIfam" id="NF002114">
    <property type="entry name" value="PRK00951.2-4"/>
    <property type="match status" value="1"/>
</dbReference>
<keyword evidence="3 5" id="KW-0368">Histidine biosynthesis</keyword>
<dbReference type="SUPFAM" id="SSF54211">
    <property type="entry name" value="Ribosomal protein S5 domain 2-like"/>
    <property type="match status" value="2"/>
</dbReference>
<dbReference type="NCBIfam" id="NF002111">
    <property type="entry name" value="PRK00951.2-1"/>
    <property type="match status" value="1"/>
</dbReference>
<dbReference type="EMBL" id="QMQA01000173">
    <property type="protein sequence ID" value="RLE12321.1"/>
    <property type="molecule type" value="Genomic_DNA"/>
</dbReference>
<keyword evidence="2 5" id="KW-0028">Amino-acid biosynthesis</keyword>
<evidence type="ECO:0000313" key="6">
    <source>
        <dbReference type="EMBL" id="RLE12321.1"/>
    </source>
</evidence>
<keyword evidence="4 5" id="KW-0456">Lyase</keyword>
<dbReference type="PANTHER" id="PTHR23133">
    <property type="entry name" value="IMIDAZOLEGLYCEROL-PHOSPHATE DEHYDRATASE HIS7"/>
    <property type="match status" value="1"/>
</dbReference>
<dbReference type="AlphaFoldDB" id="A0A662DDC2"/>
<dbReference type="InterPro" id="IPR038494">
    <property type="entry name" value="IGPD_sf"/>
</dbReference>
<evidence type="ECO:0000256" key="2">
    <source>
        <dbReference type="ARBA" id="ARBA00022605"/>
    </source>
</evidence>
<dbReference type="GO" id="GO:0004424">
    <property type="term" value="F:imidazoleglycerol-phosphate dehydratase activity"/>
    <property type="evidence" value="ECO:0007669"/>
    <property type="project" value="UniProtKB-UniRule"/>
</dbReference>
<proteinExistence type="inferred from homology"/>
<evidence type="ECO:0000256" key="4">
    <source>
        <dbReference type="ARBA" id="ARBA00023239"/>
    </source>
</evidence>
<dbReference type="PANTHER" id="PTHR23133:SF2">
    <property type="entry name" value="IMIDAZOLEGLYCEROL-PHOSPHATE DEHYDRATASE"/>
    <property type="match status" value="1"/>
</dbReference>
<evidence type="ECO:0000256" key="5">
    <source>
        <dbReference type="HAMAP-Rule" id="MF_00076"/>
    </source>
</evidence>
<keyword evidence="5" id="KW-0963">Cytoplasm</keyword>
<evidence type="ECO:0000313" key="7">
    <source>
        <dbReference type="Proteomes" id="UP000280417"/>
    </source>
</evidence>
<dbReference type="GO" id="GO:0000105">
    <property type="term" value="P:L-histidine biosynthetic process"/>
    <property type="evidence" value="ECO:0007669"/>
    <property type="project" value="UniProtKB-UniRule"/>
</dbReference>
<dbReference type="Pfam" id="PF00475">
    <property type="entry name" value="IGPD"/>
    <property type="match status" value="1"/>
</dbReference>
<comment type="catalytic activity">
    <reaction evidence="5">
        <text>D-erythro-1-(imidazol-4-yl)glycerol 3-phosphate = 3-(imidazol-4-yl)-2-oxopropyl phosphate + H2O</text>
        <dbReference type="Rhea" id="RHEA:11040"/>
        <dbReference type="ChEBI" id="CHEBI:15377"/>
        <dbReference type="ChEBI" id="CHEBI:57766"/>
        <dbReference type="ChEBI" id="CHEBI:58278"/>
        <dbReference type="EC" id="4.2.1.19"/>
    </reaction>
</comment>
<gene>
    <name evidence="5" type="primary">hisB</name>
    <name evidence="6" type="ORF">DRJ04_06395</name>
</gene>
<comment type="similarity">
    <text evidence="5">Belongs to the imidazoleglycerol-phosphate dehydratase family.</text>
</comment>
<dbReference type="HAMAP" id="MF_00076">
    <property type="entry name" value="HisB"/>
    <property type="match status" value="1"/>
</dbReference>
<name>A0A662DDC2_UNCAE</name>
<dbReference type="FunFam" id="3.30.230.40:FF:000003">
    <property type="entry name" value="Imidazoleglycerol-phosphate dehydratase HisB"/>
    <property type="match status" value="1"/>
</dbReference>
<evidence type="ECO:0000256" key="1">
    <source>
        <dbReference type="ARBA" id="ARBA00005047"/>
    </source>
</evidence>
<dbReference type="GO" id="GO:0005737">
    <property type="term" value="C:cytoplasm"/>
    <property type="evidence" value="ECO:0007669"/>
    <property type="project" value="UniProtKB-SubCell"/>
</dbReference>
<dbReference type="Proteomes" id="UP000280417">
    <property type="component" value="Unassembled WGS sequence"/>
</dbReference>
<evidence type="ECO:0000256" key="3">
    <source>
        <dbReference type="ARBA" id="ARBA00023102"/>
    </source>
</evidence>
<dbReference type="PROSITE" id="PS00954">
    <property type="entry name" value="IGP_DEHYDRATASE_1"/>
    <property type="match status" value="1"/>
</dbReference>
<protein>
    <recommendedName>
        <fullName evidence="5">Imidazoleglycerol-phosphate dehydratase</fullName>
        <shortName evidence="5">IGPD</shortName>
        <ecNumber evidence="5">4.2.1.19</ecNumber>
    </recommendedName>
</protein>
<dbReference type="InterPro" id="IPR020565">
    <property type="entry name" value="ImidazoleglycerP_deHydtase_CS"/>
</dbReference>
<comment type="subcellular location">
    <subcellularLocation>
        <location evidence="5">Cytoplasm</location>
    </subcellularLocation>
</comment>
<dbReference type="Gene3D" id="3.30.230.40">
    <property type="entry name" value="Imidazole glycerol phosphate dehydratase, domain 1"/>
    <property type="match status" value="2"/>
</dbReference>
<reference evidence="6 7" key="1">
    <citation type="submission" date="2018-06" db="EMBL/GenBank/DDBJ databases">
        <title>Extensive metabolic versatility and redundancy in microbially diverse, dynamic hydrothermal sediments.</title>
        <authorList>
            <person name="Dombrowski N."/>
            <person name="Teske A."/>
            <person name="Baker B.J."/>
        </authorList>
    </citation>
    <scope>NUCLEOTIDE SEQUENCE [LARGE SCALE GENOMIC DNA]</scope>
    <source>
        <strain evidence="6">B3_G15</strain>
    </source>
</reference>
<accession>A0A662DDC2</accession>
<comment type="pathway">
    <text evidence="1 5">Amino-acid biosynthesis; L-histidine biosynthesis; L-histidine from 5-phospho-alpha-D-ribose 1-diphosphate: step 6/9.</text>
</comment>